<evidence type="ECO:0000256" key="1">
    <source>
        <dbReference type="SAM" id="MobiDB-lite"/>
    </source>
</evidence>
<protein>
    <submittedName>
        <fullName evidence="2">Uncharacterized protein</fullName>
    </submittedName>
</protein>
<organism evidence="2 3">
    <name type="scientific">Serendipita indica (strain DSM 11827)</name>
    <name type="common">Root endophyte fungus</name>
    <name type="synonym">Piriformospora indica</name>
    <dbReference type="NCBI Taxonomy" id="1109443"/>
    <lineage>
        <taxon>Eukaryota</taxon>
        <taxon>Fungi</taxon>
        <taxon>Dikarya</taxon>
        <taxon>Basidiomycota</taxon>
        <taxon>Agaricomycotina</taxon>
        <taxon>Agaricomycetes</taxon>
        <taxon>Sebacinales</taxon>
        <taxon>Serendipitaceae</taxon>
        <taxon>Serendipita</taxon>
    </lineage>
</organism>
<accession>G4U1E7</accession>
<feature type="non-terminal residue" evidence="2">
    <location>
        <position position="330"/>
    </location>
</feature>
<evidence type="ECO:0000313" key="3">
    <source>
        <dbReference type="Proteomes" id="UP000007148"/>
    </source>
</evidence>
<name>G4U1E7_SERID</name>
<reference evidence="2 3" key="1">
    <citation type="journal article" date="2011" name="PLoS Pathog.">
        <title>Endophytic Life Strategies Decoded by Genome and Transcriptome Analyses of the Mutualistic Root Symbiont Piriformospora indica.</title>
        <authorList>
            <person name="Zuccaro A."/>
            <person name="Lahrmann U."/>
            <person name="Guldener U."/>
            <person name="Langen G."/>
            <person name="Pfiffi S."/>
            <person name="Biedenkopf D."/>
            <person name="Wong P."/>
            <person name="Samans B."/>
            <person name="Grimm C."/>
            <person name="Basiewicz M."/>
            <person name="Murat C."/>
            <person name="Martin F."/>
            <person name="Kogel K.H."/>
        </authorList>
    </citation>
    <scope>NUCLEOTIDE SEQUENCE [LARGE SCALE GENOMIC DNA]</scope>
    <source>
        <strain evidence="2 3">DSM 11827</strain>
    </source>
</reference>
<feature type="compositionally biased region" description="Polar residues" evidence="1">
    <location>
        <begin position="255"/>
        <end position="267"/>
    </location>
</feature>
<sequence>MTREAEENDRKTDEKMDLLHRALKTGGGTLSPVKKASRPVEQAYEEIEQVSMHSSEGSDLLDGSPSARYESQRTKSKRSPSPSSPRSTSPRKSTLKPKENTIEYNSVRDLKRNPIMDMEEEEDASMTDDQEDTEDTDEDEEDDNLIDDQAEEDNEGEESEPPSSEGDGETLGSEDTEETASEDIGAVQEDSDDDLVPPKKSEPKASTAKSAKSNKRIVLSSEDESSELERDLYHDQSGGAKKDPRKGTKAKSMRISESTATGATNSVIDLEDSDNSLPPKSMSRAKASKGQQAMTSKMATTSKRKKDTVTAEEMEALTKRVERRLSIYRK</sequence>
<feature type="region of interest" description="Disordered" evidence="1">
    <location>
        <begin position="48"/>
        <end position="311"/>
    </location>
</feature>
<gene>
    <name evidence="2" type="ORF">PIIN_11367</name>
</gene>
<dbReference type="EMBL" id="CAFZ01001553">
    <property type="protein sequence ID" value="CCA77390.1"/>
    <property type="molecule type" value="Genomic_DNA"/>
</dbReference>
<proteinExistence type="predicted"/>
<feature type="compositionally biased region" description="Acidic residues" evidence="1">
    <location>
        <begin position="117"/>
        <end position="181"/>
    </location>
</feature>
<keyword evidence="3" id="KW-1185">Reference proteome</keyword>
<feature type="compositionally biased region" description="Low complexity" evidence="1">
    <location>
        <begin position="79"/>
        <end position="92"/>
    </location>
</feature>
<evidence type="ECO:0000313" key="2">
    <source>
        <dbReference type="EMBL" id="CCA77390.1"/>
    </source>
</evidence>
<dbReference type="InParanoid" id="G4U1E7"/>
<feature type="compositionally biased region" description="Basic and acidic residues" evidence="1">
    <location>
        <begin position="227"/>
        <end position="246"/>
    </location>
</feature>
<comment type="caution">
    <text evidence="2">The sequence shown here is derived from an EMBL/GenBank/DDBJ whole genome shotgun (WGS) entry which is preliminary data.</text>
</comment>
<dbReference type="HOGENOM" id="CLU_843499_0_0_1"/>
<dbReference type="AlphaFoldDB" id="G4U1E7"/>
<feature type="compositionally biased region" description="Basic and acidic residues" evidence="1">
    <location>
        <begin position="96"/>
        <end position="114"/>
    </location>
</feature>
<feature type="compositionally biased region" description="Polar residues" evidence="1">
    <location>
        <begin position="289"/>
        <end position="301"/>
    </location>
</feature>
<dbReference type="Proteomes" id="UP000007148">
    <property type="component" value="Unassembled WGS sequence"/>
</dbReference>